<organism evidence="2 3">
    <name type="scientific">Labilithrix luteola</name>
    <dbReference type="NCBI Taxonomy" id="1391654"/>
    <lineage>
        <taxon>Bacteria</taxon>
        <taxon>Pseudomonadati</taxon>
        <taxon>Myxococcota</taxon>
        <taxon>Polyangia</taxon>
        <taxon>Polyangiales</taxon>
        <taxon>Labilitrichaceae</taxon>
        <taxon>Labilithrix</taxon>
    </lineage>
</organism>
<dbReference type="Pfam" id="PF01814">
    <property type="entry name" value="Hemerythrin"/>
    <property type="match status" value="1"/>
</dbReference>
<feature type="domain" description="Hemerythrin-like" evidence="1">
    <location>
        <begin position="16"/>
        <end position="146"/>
    </location>
</feature>
<dbReference type="InterPro" id="IPR012312">
    <property type="entry name" value="Hemerythrin-like"/>
</dbReference>
<protein>
    <recommendedName>
        <fullName evidence="1">Hemerythrin-like domain-containing protein</fullName>
    </recommendedName>
</protein>
<dbReference type="AlphaFoldDB" id="A0A0K1Q2J2"/>
<keyword evidence="3" id="KW-1185">Reference proteome</keyword>
<evidence type="ECO:0000313" key="3">
    <source>
        <dbReference type="Proteomes" id="UP000064967"/>
    </source>
</evidence>
<accession>A0A0K1Q2J2</accession>
<dbReference type="KEGG" id="llu:AKJ09_06268"/>
<evidence type="ECO:0000259" key="1">
    <source>
        <dbReference type="Pfam" id="PF01814"/>
    </source>
</evidence>
<dbReference type="STRING" id="1391654.AKJ09_06268"/>
<name>A0A0K1Q2J2_9BACT</name>
<dbReference type="RefSeq" id="WP_146651035.1">
    <property type="nucleotide sequence ID" value="NZ_CP012333.1"/>
</dbReference>
<dbReference type="Gene3D" id="1.20.120.520">
    <property type="entry name" value="nmb1532 protein domain like"/>
    <property type="match status" value="1"/>
</dbReference>
<dbReference type="Proteomes" id="UP000064967">
    <property type="component" value="Chromosome"/>
</dbReference>
<gene>
    <name evidence="2" type="ORF">AKJ09_06268</name>
</gene>
<dbReference type="EMBL" id="CP012333">
    <property type="protein sequence ID" value="AKU99604.1"/>
    <property type="molecule type" value="Genomic_DNA"/>
</dbReference>
<proteinExistence type="predicted"/>
<sequence>MNLRNLSNLANLRHNIYRDVHKGLRRELASLVTDIGMLDARTEEFDRAAARFRQLRRLLEAHHDHEDVHIGPHLKRHAPRLFEEMEKEHGLLAREIAALSVHADAALSAAGDDRIYGVRTFYMALGAFMARYFLHMDEEERSYLAALQAAYTDAELGAIEGALVGSIAPDMLECFMAIMLPAMNPDERAELLAHAGAAPAPASRVPDERTTSEAVHA</sequence>
<dbReference type="OrthoDB" id="5654170at2"/>
<evidence type="ECO:0000313" key="2">
    <source>
        <dbReference type="EMBL" id="AKU99604.1"/>
    </source>
</evidence>
<reference evidence="2 3" key="1">
    <citation type="submission" date="2015-08" db="EMBL/GenBank/DDBJ databases">
        <authorList>
            <person name="Babu N.S."/>
            <person name="Beckwith C.J."/>
            <person name="Beseler K.G."/>
            <person name="Brison A."/>
            <person name="Carone J.V."/>
            <person name="Caskin T.P."/>
            <person name="Diamond M."/>
            <person name="Durham M.E."/>
            <person name="Foxe J.M."/>
            <person name="Go M."/>
            <person name="Henderson B.A."/>
            <person name="Jones I.B."/>
            <person name="McGettigan J.A."/>
            <person name="Micheletti S.J."/>
            <person name="Nasrallah M.E."/>
            <person name="Ortiz D."/>
            <person name="Piller C.R."/>
            <person name="Privatt S.R."/>
            <person name="Schneider S.L."/>
            <person name="Sharp S."/>
            <person name="Smith T.C."/>
            <person name="Stanton J.D."/>
            <person name="Ullery H.E."/>
            <person name="Wilson R.J."/>
            <person name="Serrano M.G."/>
            <person name="Buck G."/>
            <person name="Lee V."/>
            <person name="Wang Y."/>
            <person name="Carvalho R."/>
            <person name="Voegtly L."/>
            <person name="Shi R."/>
            <person name="Duckworth R."/>
            <person name="Johnson A."/>
            <person name="Loviza R."/>
            <person name="Walstead R."/>
            <person name="Shah Z."/>
            <person name="Kiflezghi M."/>
            <person name="Wade K."/>
            <person name="Ball S.L."/>
            <person name="Bradley K.W."/>
            <person name="Asai D.J."/>
            <person name="Bowman C.A."/>
            <person name="Russell D.A."/>
            <person name="Pope W.H."/>
            <person name="Jacobs-Sera D."/>
            <person name="Hendrix R.W."/>
            <person name="Hatfull G.F."/>
        </authorList>
    </citation>
    <scope>NUCLEOTIDE SEQUENCE [LARGE SCALE GENOMIC DNA]</scope>
    <source>
        <strain evidence="2 3">DSM 27648</strain>
    </source>
</reference>